<feature type="signal peptide" evidence="2">
    <location>
        <begin position="1"/>
        <end position="25"/>
    </location>
</feature>
<keyword evidence="4" id="KW-1185">Reference proteome</keyword>
<feature type="chain" id="PRO_5046527816" description="Gram-positive cocci surface proteins LPxTG domain-containing protein" evidence="2">
    <location>
        <begin position="26"/>
        <end position="255"/>
    </location>
</feature>
<feature type="region of interest" description="Disordered" evidence="1">
    <location>
        <begin position="96"/>
        <end position="224"/>
    </location>
</feature>
<dbReference type="Proteomes" id="UP001340816">
    <property type="component" value="Chromosome"/>
</dbReference>
<proteinExistence type="predicted"/>
<keyword evidence="2" id="KW-0732">Signal</keyword>
<dbReference type="EMBL" id="CP109135">
    <property type="protein sequence ID" value="WSD21452.1"/>
    <property type="molecule type" value="Genomic_DNA"/>
</dbReference>
<sequence>MRRTVRALSATALTAVALGTTVAAAENPGAEVSPRTVAPGGTVTVSVACEPTGGPAPETIDATSQAFEHGTVQLHKAAGEEDAAGGPAYSGTARIAPAADFEEGGSDSADKDDAVGEDGGTGKDDAVGKGSDWSVDGTCPAAPGGQGKQWSASFTASREGSRDGSEGSRDGSHDEVSRDEGSREEVAREEVAREEGPRDGGARDDGGAVRHGVQAGEGGTFNDSTLALVTGGVLIAGAAGAAVHRLRRRESSSNG</sequence>
<gene>
    <name evidence="3" type="ORF">OHB35_10730</name>
</gene>
<name>A0ABZ1HV03_STRPH</name>
<evidence type="ECO:0000256" key="2">
    <source>
        <dbReference type="SAM" id="SignalP"/>
    </source>
</evidence>
<evidence type="ECO:0000256" key="1">
    <source>
        <dbReference type="SAM" id="MobiDB-lite"/>
    </source>
</evidence>
<evidence type="ECO:0000313" key="4">
    <source>
        <dbReference type="Proteomes" id="UP001340816"/>
    </source>
</evidence>
<feature type="compositionally biased region" description="Basic and acidic residues" evidence="1">
    <location>
        <begin position="159"/>
        <end position="208"/>
    </location>
</feature>
<accession>A0ABZ1HV03</accession>
<protein>
    <recommendedName>
        <fullName evidence="5">Gram-positive cocci surface proteins LPxTG domain-containing protein</fullName>
    </recommendedName>
</protein>
<organism evidence="3 4">
    <name type="scientific">Streptomyces phaeochromogenes</name>
    <dbReference type="NCBI Taxonomy" id="1923"/>
    <lineage>
        <taxon>Bacteria</taxon>
        <taxon>Bacillati</taxon>
        <taxon>Actinomycetota</taxon>
        <taxon>Actinomycetes</taxon>
        <taxon>Kitasatosporales</taxon>
        <taxon>Streptomycetaceae</taxon>
        <taxon>Streptomyces</taxon>
        <taxon>Streptomyces phaeochromogenes group</taxon>
    </lineage>
</organism>
<evidence type="ECO:0008006" key="5">
    <source>
        <dbReference type="Google" id="ProtNLM"/>
    </source>
</evidence>
<evidence type="ECO:0000313" key="3">
    <source>
        <dbReference type="EMBL" id="WSD21452.1"/>
    </source>
</evidence>
<feature type="compositionally biased region" description="Basic and acidic residues" evidence="1">
    <location>
        <begin position="108"/>
        <end position="127"/>
    </location>
</feature>
<reference evidence="3 4" key="1">
    <citation type="submission" date="2022-10" db="EMBL/GenBank/DDBJ databases">
        <title>The complete genomes of actinobacterial strains from the NBC collection.</title>
        <authorList>
            <person name="Joergensen T.S."/>
            <person name="Alvarez Arevalo M."/>
            <person name="Sterndorff E.B."/>
            <person name="Faurdal D."/>
            <person name="Vuksanovic O."/>
            <person name="Mourched A.-S."/>
            <person name="Charusanti P."/>
            <person name="Shaw S."/>
            <person name="Blin K."/>
            <person name="Weber T."/>
        </authorList>
    </citation>
    <scope>NUCLEOTIDE SEQUENCE [LARGE SCALE GENOMIC DNA]</scope>
    <source>
        <strain evidence="3 4">NBC 01752</strain>
    </source>
</reference>